<gene>
    <name evidence="12" type="ORF">NP596_21175</name>
</gene>
<evidence type="ECO:0000256" key="8">
    <source>
        <dbReference type="PROSITE-ProRule" id="PRU01360"/>
    </source>
</evidence>
<evidence type="ECO:0000256" key="3">
    <source>
        <dbReference type="ARBA" id="ARBA00022452"/>
    </source>
</evidence>
<dbReference type="InterPro" id="IPR039426">
    <property type="entry name" value="TonB-dep_rcpt-like"/>
</dbReference>
<dbReference type="PANTHER" id="PTHR30069">
    <property type="entry name" value="TONB-DEPENDENT OUTER MEMBRANE RECEPTOR"/>
    <property type="match status" value="1"/>
</dbReference>
<keyword evidence="7 8" id="KW-0998">Cell outer membrane</keyword>
<dbReference type="PANTHER" id="PTHR30069:SF40">
    <property type="entry name" value="TONB-DEPENDENT RECEPTOR NMB0964-RELATED"/>
    <property type="match status" value="1"/>
</dbReference>
<dbReference type="EMBL" id="JANIBK010000288">
    <property type="protein sequence ID" value="MCQ8130980.1"/>
    <property type="molecule type" value="Genomic_DNA"/>
</dbReference>
<dbReference type="Pfam" id="PF07715">
    <property type="entry name" value="Plug"/>
    <property type="match status" value="1"/>
</dbReference>
<dbReference type="InterPro" id="IPR012910">
    <property type="entry name" value="Plug_dom"/>
</dbReference>
<accession>A0ABT1UAT8</accession>
<keyword evidence="13" id="KW-1185">Reference proteome</keyword>
<reference evidence="12 13" key="1">
    <citation type="submission" date="2022-07" db="EMBL/GenBank/DDBJ databases">
        <title>Methylomonas rivi sp. nov., Methylomonas rosea sp. nov., Methylomonas aureus sp. nov. and Methylomonas subterranea sp. nov., four novel methanotrophs isolated from a freshwater creek and the deep terrestrial subsurface.</title>
        <authorList>
            <person name="Abin C."/>
            <person name="Sankaranarayanan K."/>
            <person name="Garner C."/>
            <person name="Sindelar R."/>
            <person name="Kotary K."/>
            <person name="Garner R."/>
            <person name="Barclay S."/>
            <person name="Lawson P."/>
            <person name="Krumholz L."/>
        </authorList>
    </citation>
    <scope>NUCLEOTIDE SEQUENCE [LARGE SCALE GENOMIC DNA]</scope>
    <source>
        <strain evidence="12 13">WSC-6</strain>
    </source>
</reference>
<comment type="similarity">
    <text evidence="8 9">Belongs to the TonB-dependent receptor family.</text>
</comment>
<keyword evidence="2 8" id="KW-0813">Transport</keyword>
<organism evidence="12 13">
    <name type="scientific">Methylomonas rivi</name>
    <dbReference type="NCBI Taxonomy" id="2952226"/>
    <lineage>
        <taxon>Bacteria</taxon>
        <taxon>Pseudomonadati</taxon>
        <taxon>Pseudomonadota</taxon>
        <taxon>Gammaproteobacteria</taxon>
        <taxon>Methylococcales</taxon>
        <taxon>Methylococcaceae</taxon>
        <taxon>Methylomonas</taxon>
    </lineage>
</organism>
<dbReference type="InterPro" id="IPR036942">
    <property type="entry name" value="Beta-barrel_TonB_sf"/>
</dbReference>
<comment type="caution">
    <text evidence="12">The sequence shown here is derived from an EMBL/GenBank/DDBJ whole genome shotgun (WGS) entry which is preliminary data.</text>
</comment>
<evidence type="ECO:0000256" key="4">
    <source>
        <dbReference type="ARBA" id="ARBA00022692"/>
    </source>
</evidence>
<protein>
    <submittedName>
        <fullName evidence="12">TonB-dependent receptor</fullName>
    </submittedName>
</protein>
<evidence type="ECO:0000259" key="11">
    <source>
        <dbReference type="Pfam" id="PF07715"/>
    </source>
</evidence>
<proteinExistence type="inferred from homology"/>
<evidence type="ECO:0000256" key="1">
    <source>
        <dbReference type="ARBA" id="ARBA00004571"/>
    </source>
</evidence>
<dbReference type="InterPro" id="IPR037066">
    <property type="entry name" value="Plug_dom_sf"/>
</dbReference>
<dbReference type="Gene3D" id="2.170.130.10">
    <property type="entry name" value="TonB-dependent receptor, plug domain"/>
    <property type="match status" value="1"/>
</dbReference>
<name>A0ABT1UAT8_9GAMM</name>
<dbReference type="Pfam" id="PF00593">
    <property type="entry name" value="TonB_dep_Rec_b-barrel"/>
    <property type="match status" value="1"/>
</dbReference>
<evidence type="ECO:0000313" key="13">
    <source>
        <dbReference type="Proteomes" id="UP001524586"/>
    </source>
</evidence>
<evidence type="ECO:0000256" key="2">
    <source>
        <dbReference type="ARBA" id="ARBA00022448"/>
    </source>
</evidence>
<feature type="domain" description="TonB-dependent receptor-like beta-barrel" evidence="10">
    <location>
        <begin position="299"/>
        <end position="596"/>
    </location>
</feature>
<keyword evidence="3 8" id="KW-1134">Transmembrane beta strand</keyword>
<evidence type="ECO:0000256" key="5">
    <source>
        <dbReference type="ARBA" id="ARBA00023077"/>
    </source>
</evidence>
<dbReference type="RefSeq" id="WP_256617365.1">
    <property type="nucleotide sequence ID" value="NZ_JANIBK010000288.1"/>
</dbReference>
<feature type="domain" description="TonB-dependent receptor plug" evidence="11">
    <location>
        <begin position="25"/>
        <end position="126"/>
    </location>
</feature>
<dbReference type="PROSITE" id="PS52016">
    <property type="entry name" value="TONB_DEPENDENT_REC_3"/>
    <property type="match status" value="1"/>
</dbReference>
<evidence type="ECO:0000256" key="9">
    <source>
        <dbReference type="RuleBase" id="RU003357"/>
    </source>
</evidence>
<comment type="subcellular location">
    <subcellularLocation>
        <location evidence="1 8">Cell outer membrane</location>
        <topology evidence="1 8">Multi-pass membrane protein</topology>
    </subcellularLocation>
</comment>
<dbReference type="Gene3D" id="2.40.170.20">
    <property type="entry name" value="TonB-dependent receptor, beta-barrel domain"/>
    <property type="match status" value="1"/>
</dbReference>
<dbReference type="Proteomes" id="UP001524586">
    <property type="component" value="Unassembled WGS sequence"/>
</dbReference>
<keyword evidence="5 9" id="KW-0798">TonB box</keyword>
<evidence type="ECO:0000313" key="12">
    <source>
        <dbReference type="EMBL" id="MCQ8130980.1"/>
    </source>
</evidence>
<keyword evidence="4 8" id="KW-0812">Transmembrane</keyword>
<sequence>GTEPDDAAELQAVEVVDTALEADRPPNESVLSGDALKLQQGDTLGKTLENQMGVSNASFGPGVGVPVIRGLSGSRVRIMQDGIGSHDASFLSPDHAVAIEPLFAEQIEVVRGPATIRYGGNAIGGTVDVKDNRIPERLPEHGVGGAAETRFDTNADGSNSAFKLDLGRDMLALRVGGFYRNRNDTEIPGAAIDNAAIRQQFGLDSVVKTLGDIPNTDSESQGGSAGLSWLGETGMAGMAVSHLDNRYGIPKITQGLDPSELEGLELILPDIDPDLLAEFSDIFGEEALNPSVRIQMRQTRYDFKTEWYPGLRGLEKIKFRYGLVDYSHTEFEGGLPFTTFDNQVGEGRFEIDHKLFDNFTGTFGAQWQERTFSALGIETFVPQTQSDNLGLFTLQKLRWGDWTLEAGLRTERVRIDPLADTLKFPAPPGQPAIFPPVKLPDSLNFRADSASLSARWDMADSAALTLALSRAKRAPDIQELLAIGPHLSTRAFEIGNVRLGNETVNLLDLGLDWHAERLAAKINAYYNHTENYIYQKLQADAFYSVDESKFYADCVSLVDCLPIYAYSQRSARFLGYEAEAQAILAETGWGQLKFSLFSDWVRGRFADGDRDDVPR</sequence>
<evidence type="ECO:0000256" key="7">
    <source>
        <dbReference type="ARBA" id="ARBA00023237"/>
    </source>
</evidence>
<evidence type="ECO:0000259" key="10">
    <source>
        <dbReference type="Pfam" id="PF00593"/>
    </source>
</evidence>
<keyword evidence="12" id="KW-0675">Receptor</keyword>
<evidence type="ECO:0000256" key="6">
    <source>
        <dbReference type="ARBA" id="ARBA00023136"/>
    </source>
</evidence>
<feature type="non-terminal residue" evidence="12">
    <location>
        <position position="615"/>
    </location>
</feature>
<keyword evidence="6 8" id="KW-0472">Membrane</keyword>
<dbReference type="InterPro" id="IPR000531">
    <property type="entry name" value="Beta-barrel_TonB"/>
</dbReference>
<feature type="non-terminal residue" evidence="12">
    <location>
        <position position="1"/>
    </location>
</feature>
<dbReference type="SUPFAM" id="SSF56935">
    <property type="entry name" value="Porins"/>
    <property type="match status" value="1"/>
</dbReference>